<organism evidence="1 2">
    <name type="scientific">Avena sativa</name>
    <name type="common">Oat</name>
    <dbReference type="NCBI Taxonomy" id="4498"/>
    <lineage>
        <taxon>Eukaryota</taxon>
        <taxon>Viridiplantae</taxon>
        <taxon>Streptophyta</taxon>
        <taxon>Embryophyta</taxon>
        <taxon>Tracheophyta</taxon>
        <taxon>Spermatophyta</taxon>
        <taxon>Magnoliopsida</taxon>
        <taxon>Liliopsida</taxon>
        <taxon>Poales</taxon>
        <taxon>Poaceae</taxon>
        <taxon>BOP clade</taxon>
        <taxon>Pooideae</taxon>
        <taxon>Poodae</taxon>
        <taxon>Poeae</taxon>
        <taxon>Poeae Chloroplast Group 1 (Aveneae type)</taxon>
        <taxon>Aveninae</taxon>
        <taxon>Avena</taxon>
    </lineage>
</organism>
<reference evidence="1" key="2">
    <citation type="submission" date="2025-09" db="UniProtKB">
        <authorList>
            <consortium name="EnsemblPlants"/>
        </authorList>
    </citation>
    <scope>IDENTIFICATION</scope>
</reference>
<dbReference type="EnsemblPlants" id="AVESA.00010b.r2.4AG0618930.1">
    <property type="protein sequence ID" value="AVESA.00010b.r2.4AG0618930.1.CDS"/>
    <property type="gene ID" value="AVESA.00010b.r2.4AG0618930"/>
</dbReference>
<accession>A0ACD5WHE9</accession>
<evidence type="ECO:0000313" key="2">
    <source>
        <dbReference type="Proteomes" id="UP001732700"/>
    </source>
</evidence>
<protein>
    <submittedName>
        <fullName evidence="1">Uncharacterized protein</fullName>
    </submittedName>
</protein>
<evidence type="ECO:0000313" key="1">
    <source>
        <dbReference type="EnsemblPlants" id="AVESA.00010b.r2.4AG0618930.1.CDS"/>
    </source>
</evidence>
<name>A0ACD5WHE9_AVESA</name>
<keyword evidence="2" id="KW-1185">Reference proteome</keyword>
<dbReference type="Proteomes" id="UP001732700">
    <property type="component" value="Chromosome 4A"/>
</dbReference>
<sequence length="502" mass="56280">MSSQPPPSPQPPRAPTAVTGLGDDLLREIFLRLPDLPSLVRAAFACRAFRRAVRSSPAFRRSFRALHAPPVLALFLNPNFEVAPVFPCSWRLSDPDIVAADFFDIRLSRHGDAHATGWEIQPQNHCADGYFILDKVIAGTGRRAAYNPLTQALDLYLYQPGVDIELQFYTLAPEDGQGPSRVVCVRGHSPCGERVALFSSDTMEWRFFPNNTLPLRESGYMTSRVMRGLIWWQNWMHDQIVVLDTSTFQFSLIDVPAPLMTESDVSTYKLGETNDEKLCVVDIKDDTLVSFLLTACDDDSVVERWMLYKEFPLDPIVKNITGRSIMEEWEVSVQLVALIDGFVYLSIFYCKDAQSFELYLSLCLETSEMRELFKDTYRYNEEVHPYVMPWPPSLLVQSKEESETEFSGDSDADDVPVGTEKASSVLVSALQSLSRALMDGGGSNIEMLAELGSFLLDSNKAVAELDAFLCPNEDGEGSLMSKIASFDAQWVTARDRILRISA</sequence>
<reference evidence="1" key="1">
    <citation type="submission" date="2021-05" db="EMBL/GenBank/DDBJ databases">
        <authorList>
            <person name="Scholz U."/>
            <person name="Mascher M."/>
            <person name="Fiebig A."/>
        </authorList>
    </citation>
    <scope>NUCLEOTIDE SEQUENCE [LARGE SCALE GENOMIC DNA]</scope>
</reference>
<proteinExistence type="predicted"/>